<proteinExistence type="predicted"/>
<dbReference type="CDD" id="cd00041">
    <property type="entry name" value="CUB"/>
    <property type="match status" value="1"/>
</dbReference>
<accession>A0ABP1PL41</accession>
<dbReference type="PROSITE" id="PS01180">
    <property type="entry name" value="CUB"/>
    <property type="match status" value="1"/>
</dbReference>
<feature type="domain" description="CUB" evidence="4">
    <location>
        <begin position="31"/>
        <end position="150"/>
    </location>
</feature>
<dbReference type="SUPFAM" id="SSF50494">
    <property type="entry name" value="Trypsin-like serine proteases"/>
    <property type="match status" value="1"/>
</dbReference>
<dbReference type="InterPro" id="IPR009003">
    <property type="entry name" value="Peptidase_S1_PA"/>
</dbReference>
<dbReference type="InterPro" id="IPR018114">
    <property type="entry name" value="TRYPSIN_HIS"/>
</dbReference>
<reference evidence="6 7" key="1">
    <citation type="submission" date="2024-08" db="EMBL/GenBank/DDBJ databases">
        <authorList>
            <person name="Cucini C."/>
            <person name="Frati F."/>
        </authorList>
    </citation>
    <scope>NUCLEOTIDE SEQUENCE [LARGE SCALE GENOMIC DNA]</scope>
</reference>
<dbReference type="SUPFAM" id="SSF49854">
    <property type="entry name" value="Spermadhesin, CUB domain"/>
    <property type="match status" value="1"/>
</dbReference>
<keyword evidence="3" id="KW-0732">Signal</keyword>
<dbReference type="Gene3D" id="2.40.10.10">
    <property type="entry name" value="Trypsin-like serine proteases"/>
    <property type="match status" value="1"/>
</dbReference>
<evidence type="ECO:0000313" key="7">
    <source>
        <dbReference type="Proteomes" id="UP001642540"/>
    </source>
</evidence>
<keyword evidence="1" id="KW-1015">Disulfide bond</keyword>
<dbReference type="SMART" id="SM00020">
    <property type="entry name" value="Tryp_SPc"/>
    <property type="match status" value="1"/>
</dbReference>
<name>A0ABP1PL41_9HEXA</name>
<dbReference type="InterPro" id="IPR001314">
    <property type="entry name" value="Peptidase_S1A"/>
</dbReference>
<evidence type="ECO:0000259" key="4">
    <source>
        <dbReference type="PROSITE" id="PS01180"/>
    </source>
</evidence>
<protein>
    <submittedName>
        <fullName evidence="6">Uncharacterized protein</fullName>
    </submittedName>
</protein>
<organism evidence="6 7">
    <name type="scientific">Orchesella dallaii</name>
    <dbReference type="NCBI Taxonomy" id="48710"/>
    <lineage>
        <taxon>Eukaryota</taxon>
        <taxon>Metazoa</taxon>
        <taxon>Ecdysozoa</taxon>
        <taxon>Arthropoda</taxon>
        <taxon>Hexapoda</taxon>
        <taxon>Collembola</taxon>
        <taxon>Entomobryomorpha</taxon>
        <taxon>Entomobryoidea</taxon>
        <taxon>Orchesellidae</taxon>
        <taxon>Orchesellinae</taxon>
        <taxon>Orchesella</taxon>
    </lineage>
</organism>
<dbReference type="PROSITE" id="PS00134">
    <property type="entry name" value="TRYPSIN_HIS"/>
    <property type="match status" value="1"/>
</dbReference>
<dbReference type="Proteomes" id="UP001642540">
    <property type="component" value="Unassembled WGS sequence"/>
</dbReference>
<dbReference type="PRINTS" id="PR00722">
    <property type="entry name" value="CHYMOTRYPSIN"/>
</dbReference>
<dbReference type="InterPro" id="IPR001254">
    <property type="entry name" value="Trypsin_dom"/>
</dbReference>
<dbReference type="InterPro" id="IPR043504">
    <property type="entry name" value="Peptidase_S1_PA_chymotrypsin"/>
</dbReference>
<dbReference type="InterPro" id="IPR000859">
    <property type="entry name" value="CUB_dom"/>
</dbReference>
<dbReference type="Gene3D" id="2.60.120.290">
    <property type="entry name" value="Spermadhesin, CUB domain"/>
    <property type="match status" value="1"/>
</dbReference>
<dbReference type="Pfam" id="PF00431">
    <property type="entry name" value="CUB"/>
    <property type="match status" value="1"/>
</dbReference>
<feature type="domain" description="Peptidase S1" evidence="5">
    <location>
        <begin position="204"/>
        <end position="438"/>
    </location>
</feature>
<dbReference type="CDD" id="cd00190">
    <property type="entry name" value="Tryp_SPc"/>
    <property type="match status" value="1"/>
</dbReference>
<evidence type="ECO:0000313" key="6">
    <source>
        <dbReference type="EMBL" id="CAL8070443.1"/>
    </source>
</evidence>
<evidence type="ECO:0000256" key="1">
    <source>
        <dbReference type="ARBA" id="ARBA00023157"/>
    </source>
</evidence>
<sequence>MQSGAVFLFAVFGLTFGAPQVVPEPRATSSCSFSHTFTAVGQQAYLNSPNWPNAYPDNSDCLYKLASPAGTNIVLNCTEFNVEFTSGCNYDRMTVSLSGDSTLRDGMVACGKGTFNQTSTTNALAVGFKSDSSNPTSASLFRFQCVLTVIGKEAPAAAATTAAATTAAATTAAPTTTTTTTQKPATTFSNNTCSCGTRNEGARIVGGTNAEINEFPWRVALYNEKMGVFCGGTIISPNWVLTAAHCTAALSSGASLYIDVGDHDLTTTTEATNELIKCDRIIQHEKYNNQTQDNDMALCHLVKPLTYSRTVQPACLPWNMATETFQGKTVTASGWGTTSSGGSASMVLKKVDLPVKTTQECQAYYQDAITSNMFCTYNPGKDTCQGDSGGSIDYKDPSSGRYYAIGVVSWGVGCAGTNQPGVYAKVTNYLSWLQTKTGDTFCR</sequence>
<comment type="caution">
    <text evidence="6">The sequence shown here is derived from an EMBL/GenBank/DDBJ whole genome shotgun (WGS) entry which is preliminary data.</text>
</comment>
<feature type="chain" id="PRO_5045706339" evidence="3">
    <location>
        <begin position="18"/>
        <end position="443"/>
    </location>
</feature>
<dbReference type="InterPro" id="IPR035914">
    <property type="entry name" value="Sperma_CUB_dom_sf"/>
</dbReference>
<dbReference type="PANTHER" id="PTHR24252:SF7">
    <property type="entry name" value="HYALIN"/>
    <property type="match status" value="1"/>
</dbReference>
<dbReference type="Pfam" id="PF00089">
    <property type="entry name" value="Trypsin"/>
    <property type="match status" value="1"/>
</dbReference>
<dbReference type="SMART" id="SM00042">
    <property type="entry name" value="CUB"/>
    <property type="match status" value="1"/>
</dbReference>
<dbReference type="PROSITE" id="PS50240">
    <property type="entry name" value="TRYPSIN_DOM"/>
    <property type="match status" value="1"/>
</dbReference>
<evidence type="ECO:0000256" key="2">
    <source>
        <dbReference type="PROSITE-ProRule" id="PRU00059"/>
    </source>
</evidence>
<evidence type="ECO:0000256" key="3">
    <source>
        <dbReference type="SAM" id="SignalP"/>
    </source>
</evidence>
<keyword evidence="7" id="KW-1185">Reference proteome</keyword>
<comment type="caution">
    <text evidence="2">Lacks conserved residue(s) required for the propagation of feature annotation.</text>
</comment>
<dbReference type="PANTHER" id="PTHR24252">
    <property type="entry name" value="ACROSIN-RELATED"/>
    <property type="match status" value="1"/>
</dbReference>
<evidence type="ECO:0000259" key="5">
    <source>
        <dbReference type="PROSITE" id="PS50240"/>
    </source>
</evidence>
<dbReference type="EMBL" id="CAXLJM020000004">
    <property type="protein sequence ID" value="CAL8070443.1"/>
    <property type="molecule type" value="Genomic_DNA"/>
</dbReference>
<feature type="signal peptide" evidence="3">
    <location>
        <begin position="1"/>
        <end position="17"/>
    </location>
</feature>
<gene>
    <name evidence="6" type="ORF">ODALV1_LOCUS1242</name>
</gene>